<organism evidence="2 3">
    <name type="scientific">Rhamnella rubrinervis</name>
    <dbReference type="NCBI Taxonomy" id="2594499"/>
    <lineage>
        <taxon>Eukaryota</taxon>
        <taxon>Viridiplantae</taxon>
        <taxon>Streptophyta</taxon>
        <taxon>Embryophyta</taxon>
        <taxon>Tracheophyta</taxon>
        <taxon>Spermatophyta</taxon>
        <taxon>Magnoliopsida</taxon>
        <taxon>eudicotyledons</taxon>
        <taxon>Gunneridae</taxon>
        <taxon>Pentapetalae</taxon>
        <taxon>rosids</taxon>
        <taxon>fabids</taxon>
        <taxon>Rosales</taxon>
        <taxon>Rhamnaceae</taxon>
        <taxon>rhamnoid group</taxon>
        <taxon>Rhamneae</taxon>
        <taxon>Rhamnella</taxon>
    </lineage>
</organism>
<accession>A0A8K0ML36</accession>
<protein>
    <submittedName>
        <fullName evidence="2">Uncharacterized protein</fullName>
    </submittedName>
</protein>
<dbReference type="AlphaFoldDB" id="A0A8K0ML36"/>
<proteinExistence type="predicted"/>
<feature type="region of interest" description="Disordered" evidence="1">
    <location>
        <begin position="199"/>
        <end position="218"/>
    </location>
</feature>
<dbReference type="EMBL" id="VOIH02000004">
    <property type="protein sequence ID" value="KAF3449663.1"/>
    <property type="molecule type" value="Genomic_DNA"/>
</dbReference>
<feature type="region of interest" description="Disordered" evidence="1">
    <location>
        <begin position="241"/>
        <end position="277"/>
    </location>
</feature>
<name>A0A8K0ML36_9ROSA</name>
<reference evidence="2" key="1">
    <citation type="submission" date="2020-03" db="EMBL/GenBank/DDBJ databases">
        <title>A high-quality chromosome-level genome assembly of a woody plant with both climbing and erect habits, Rhamnella rubrinervis.</title>
        <authorList>
            <person name="Lu Z."/>
            <person name="Yang Y."/>
            <person name="Zhu X."/>
            <person name="Sun Y."/>
        </authorList>
    </citation>
    <scope>NUCLEOTIDE SEQUENCE</scope>
    <source>
        <strain evidence="2">BYM</strain>
        <tissue evidence="2">Leaf</tissue>
    </source>
</reference>
<dbReference type="Proteomes" id="UP000796880">
    <property type="component" value="Unassembled WGS sequence"/>
</dbReference>
<evidence type="ECO:0000256" key="1">
    <source>
        <dbReference type="SAM" id="MobiDB-lite"/>
    </source>
</evidence>
<gene>
    <name evidence="2" type="ORF">FNV43_RR10394</name>
</gene>
<evidence type="ECO:0000313" key="3">
    <source>
        <dbReference type="Proteomes" id="UP000796880"/>
    </source>
</evidence>
<comment type="caution">
    <text evidence="2">The sequence shown here is derived from an EMBL/GenBank/DDBJ whole genome shotgun (WGS) entry which is preliminary data.</text>
</comment>
<keyword evidence="3" id="KW-1185">Reference proteome</keyword>
<feature type="compositionally biased region" description="Basic residues" evidence="1">
    <location>
        <begin position="241"/>
        <end position="259"/>
    </location>
</feature>
<sequence>MIAPPEVRALPLQSLQADPARLARHFQLGVECVSSSSFQLRWLSSFLHLDLGPFDGNSSYRSASSVYGFGRLHLFGYTRLDLASVDSNPLAFKEEDTPTSGIRLFKDAPQVIKAGKTATFCREEGHRPFTSESGILSAGERGIKFSLLKLFCDYAGSGRHCTCATSNLVRLGITMQKSVIRTLLGLKPKVLHLYFPKTPSARQSWPPRKKLPEQGEQNLEEEALPIVEEIHEDMGKLKMKISRRTRGLKKKKDKQRSKGRSGAGFPPFGLERPGGGQLAGRCRAISPWRYRDSNLESNWVATELTMTQLVVKGRSWRLFVGIAIIPRLVPSIPPRSNDARAVHHSCLDRKERRVGAATWLGSRPPFHKPREWGLPVTYLGVVRLARVLTVIHRTIYLWHLPAVS</sequence>
<evidence type="ECO:0000313" key="2">
    <source>
        <dbReference type="EMBL" id="KAF3449663.1"/>
    </source>
</evidence>